<gene>
    <name evidence="2" type="ORF">TNCT_710111</name>
</gene>
<protein>
    <submittedName>
        <fullName evidence="2">Uncharacterized protein</fullName>
    </submittedName>
</protein>
<organism evidence="2 3">
    <name type="scientific">Trichonephila clavata</name>
    <name type="common">Joro spider</name>
    <name type="synonym">Nephila clavata</name>
    <dbReference type="NCBI Taxonomy" id="2740835"/>
    <lineage>
        <taxon>Eukaryota</taxon>
        <taxon>Metazoa</taxon>
        <taxon>Ecdysozoa</taxon>
        <taxon>Arthropoda</taxon>
        <taxon>Chelicerata</taxon>
        <taxon>Arachnida</taxon>
        <taxon>Araneae</taxon>
        <taxon>Araneomorphae</taxon>
        <taxon>Entelegynae</taxon>
        <taxon>Araneoidea</taxon>
        <taxon>Nephilidae</taxon>
        <taxon>Trichonephila</taxon>
    </lineage>
</organism>
<comment type="caution">
    <text evidence="2">The sequence shown here is derived from an EMBL/GenBank/DDBJ whole genome shotgun (WGS) entry which is preliminary data.</text>
</comment>
<sequence length="80" mass="8512">MVRRESVDNSQVLSGRSTPGPSRGAESKAKSGPEGPAHVHLKEKRQASKDKPGTFAFLSLPPTLRILSSSKNGCKIVSLL</sequence>
<name>A0A8X6L162_TRICU</name>
<evidence type="ECO:0000313" key="2">
    <source>
        <dbReference type="EMBL" id="GFQ91686.1"/>
    </source>
</evidence>
<evidence type="ECO:0000256" key="1">
    <source>
        <dbReference type="SAM" id="MobiDB-lite"/>
    </source>
</evidence>
<dbReference type="Proteomes" id="UP000887116">
    <property type="component" value="Unassembled WGS sequence"/>
</dbReference>
<reference evidence="2" key="1">
    <citation type="submission" date="2020-07" db="EMBL/GenBank/DDBJ databases">
        <title>Multicomponent nature underlies the extraordinary mechanical properties of spider dragline silk.</title>
        <authorList>
            <person name="Kono N."/>
            <person name="Nakamura H."/>
            <person name="Mori M."/>
            <person name="Yoshida Y."/>
            <person name="Ohtoshi R."/>
            <person name="Malay A.D."/>
            <person name="Moran D.A.P."/>
            <person name="Tomita M."/>
            <person name="Numata K."/>
            <person name="Arakawa K."/>
        </authorList>
    </citation>
    <scope>NUCLEOTIDE SEQUENCE</scope>
</reference>
<keyword evidence="3" id="KW-1185">Reference proteome</keyword>
<accession>A0A8X6L162</accession>
<evidence type="ECO:0000313" key="3">
    <source>
        <dbReference type="Proteomes" id="UP000887116"/>
    </source>
</evidence>
<feature type="compositionally biased region" description="Polar residues" evidence="1">
    <location>
        <begin position="8"/>
        <end position="20"/>
    </location>
</feature>
<dbReference type="EMBL" id="BMAO01004018">
    <property type="protein sequence ID" value="GFQ91686.1"/>
    <property type="molecule type" value="Genomic_DNA"/>
</dbReference>
<proteinExistence type="predicted"/>
<feature type="region of interest" description="Disordered" evidence="1">
    <location>
        <begin position="1"/>
        <end position="54"/>
    </location>
</feature>
<dbReference type="AlphaFoldDB" id="A0A8X6L162"/>